<dbReference type="PANTHER" id="PTHR23266">
    <property type="entry name" value="IMMUNOGLOBULIN HEAVY CHAIN"/>
    <property type="match status" value="1"/>
</dbReference>
<reference evidence="6" key="1">
    <citation type="submission" date="2025-08" db="UniProtKB">
        <authorList>
            <consortium name="Ensembl"/>
        </authorList>
    </citation>
    <scope>IDENTIFICATION</scope>
</reference>
<evidence type="ECO:0000313" key="7">
    <source>
        <dbReference type="Proteomes" id="UP000694521"/>
    </source>
</evidence>
<keyword evidence="2" id="KW-1064">Adaptive immunity</keyword>
<name>A0A8B9DUR0_ANSCY</name>
<dbReference type="Pfam" id="PF07686">
    <property type="entry name" value="V-set"/>
    <property type="match status" value="1"/>
</dbReference>
<protein>
    <recommendedName>
        <fullName evidence="5">Immunoglobulin V-set domain-containing protein</fullName>
    </recommendedName>
</protein>
<evidence type="ECO:0000256" key="2">
    <source>
        <dbReference type="ARBA" id="ARBA00023130"/>
    </source>
</evidence>
<feature type="domain" description="Immunoglobulin V-set" evidence="5">
    <location>
        <begin position="16"/>
        <end position="92"/>
    </location>
</feature>
<organism evidence="6 7">
    <name type="scientific">Anser cygnoides</name>
    <name type="common">Swan goose</name>
    <dbReference type="NCBI Taxonomy" id="8845"/>
    <lineage>
        <taxon>Eukaryota</taxon>
        <taxon>Metazoa</taxon>
        <taxon>Chordata</taxon>
        <taxon>Craniata</taxon>
        <taxon>Vertebrata</taxon>
        <taxon>Euteleostomi</taxon>
        <taxon>Archelosauria</taxon>
        <taxon>Archosauria</taxon>
        <taxon>Dinosauria</taxon>
        <taxon>Saurischia</taxon>
        <taxon>Theropoda</taxon>
        <taxon>Coelurosauria</taxon>
        <taxon>Aves</taxon>
        <taxon>Neognathae</taxon>
        <taxon>Galloanserae</taxon>
        <taxon>Anseriformes</taxon>
        <taxon>Anatidae</taxon>
        <taxon>Anserinae</taxon>
        <taxon>Anser</taxon>
    </lineage>
</organism>
<feature type="region of interest" description="Disordered" evidence="4">
    <location>
        <begin position="187"/>
        <end position="227"/>
    </location>
</feature>
<reference evidence="6" key="2">
    <citation type="submission" date="2025-09" db="UniProtKB">
        <authorList>
            <consortium name="Ensembl"/>
        </authorList>
    </citation>
    <scope>IDENTIFICATION</scope>
</reference>
<dbReference type="Proteomes" id="UP000694521">
    <property type="component" value="Unplaced"/>
</dbReference>
<evidence type="ECO:0000256" key="4">
    <source>
        <dbReference type="SAM" id="MobiDB-lite"/>
    </source>
</evidence>
<accession>A0A8B9DUR0</accession>
<dbReference type="GO" id="GO:0002250">
    <property type="term" value="P:adaptive immune response"/>
    <property type="evidence" value="ECO:0007669"/>
    <property type="project" value="UniProtKB-KW"/>
</dbReference>
<keyword evidence="1" id="KW-0391">Immunity</keyword>
<evidence type="ECO:0000256" key="1">
    <source>
        <dbReference type="ARBA" id="ARBA00022859"/>
    </source>
</evidence>
<dbReference type="InterPro" id="IPR036179">
    <property type="entry name" value="Ig-like_dom_sf"/>
</dbReference>
<feature type="domain" description="Immunoglobulin V-set" evidence="5">
    <location>
        <begin position="100"/>
        <end position="180"/>
    </location>
</feature>
<keyword evidence="7" id="KW-1185">Reference proteome</keyword>
<dbReference type="AlphaFoldDB" id="A0A8B9DUR0"/>
<dbReference type="GO" id="GO:0005576">
    <property type="term" value="C:extracellular region"/>
    <property type="evidence" value="ECO:0007669"/>
    <property type="project" value="UniProtKB-ARBA"/>
</dbReference>
<feature type="compositionally biased region" description="Acidic residues" evidence="4">
    <location>
        <begin position="197"/>
        <end position="206"/>
    </location>
</feature>
<evidence type="ECO:0000313" key="6">
    <source>
        <dbReference type="Ensembl" id="ENSACDP00005011757.1"/>
    </source>
</evidence>
<evidence type="ECO:0000259" key="5">
    <source>
        <dbReference type="SMART" id="SM00406"/>
    </source>
</evidence>
<dbReference type="InterPro" id="IPR050199">
    <property type="entry name" value="IgHV"/>
</dbReference>
<dbReference type="SMART" id="SM00406">
    <property type="entry name" value="IGv"/>
    <property type="match status" value="2"/>
</dbReference>
<proteinExistence type="predicted"/>
<feature type="compositionally biased region" description="Basic and acidic residues" evidence="4">
    <location>
        <begin position="207"/>
        <end position="218"/>
    </location>
</feature>
<dbReference type="Gene3D" id="2.60.40.10">
    <property type="entry name" value="Immunoglobulins"/>
    <property type="match status" value="2"/>
</dbReference>
<evidence type="ECO:0000256" key="3">
    <source>
        <dbReference type="ARBA" id="ARBA00043265"/>
    </source>
</evidence>
<keyword evidence="3" id="KW-1280">Immunoglobulin</keyword>
<dbReference type="InterPro" id="IPR013783">
    <property type="entry name" value="Ig-like_fold"/>
</dbReference>
<dbReference type="InterPro" id="IPR013106">
    <property type="entry name" value="Ig_V-set"/>
</dbReference>
<dbReference type="Ensembl" id="ENSACDT00005014185.1">
    <property type="protein sequence ID" value="ENSACDP00005011757.1"/>
    <property type="gene ID" value="ENSACDG00005008661.1"/>
</dbReference>
<dbReference type="GO" id="GO:0019814">
    <property type="term" value="C:immunoglobulin complex"/>
    <property type="evidence" value="ECO:0007669"/>
    <property type="project" value="UniProtKB-KW"/>
</dbReference>
<dbReference type="SUPFAM" id="SSF48726">
    <property type="entry name" value="Immunoglobulin"/>
    <property type="match status" value="2"/>
</dbReference>
<sequence>VFGLEAVHLQGGRALSVGSGYDFSSYTMGWMPQEPGKGLKYVAIISWSGSYTFYAPAVKGRFTISRNDGQSTLTLVMNSLKAEDRATYYCARGGAGGYTTADGSGIGGAAVAGKGPDTTHPGHQHGLEWVASISTSGSTTRYAPAVQGRFTISRNNGQSTATLQMNSLKAEDTATYYCARDARAPGSAAAAAGGGDGDADEGVSGDDDAKHDDAREHGGSGWSGDSARICNYQHHEHH</sequence>